<dbReference type="GO" id="GO:0003743">
    <property type="term" value="F:translation initiation factor activity"/>
    <property type="evidence" value="ECO:0007669"/>
    <property type="project" value="UniProtKB-KW"/>
</dbReference>
<dbReference type="GO" id="GO:0016281">
    <property type="term" value="C:eukaryotic translation initiation factor 4F complex"/>
    <property type="evidence" value="ECO:0007669"/>
    <property type="project" value="TreeGrafter"/>
</dbReference>
<dbReference type="Proteomes" id="UP000241769">
    <property type="component" value="Unassembled WGS sequence"/>
</dbReference>
<accession>A0A2P6NYB0</accession>
<evidence type="ECO:0000313" key="10">
    <source>
        <dbReference type="Proteomes" id="UP000241769"/>
    </source>
</evidence>
<dbReference type="InParanoid" id="A0A2P6NYB0"/>
<evidence type="ECO:0000256" key="4">
    <source>
        <dbReference type="ARBA" id="ARBA00022884"/>
    </source>
</evidence>
<keyword evidence="5 8" id="KW-0648">Protein biosynthesis</keyword>
<keyword evidence="2 8" id="KW-0396">Initiation factor</keyword>
<evidence type="ECO:0000256" key="1">
    <source>
        <dbReference type="ARBA" id="ARBA00009860"/>
    </source>
</evidence>
<evidence type="ECO:0000256" key="2">
    <source>
        <dbReference type="ARBA" id="ARBA00022540"/>
    </source>
</evidence>
<dbReference type="OrthoDB" id="590761at2759"/>
<comment type="similarity">
    <text evidence="1 8">Belongs to the eukaryotic initiation factor 4E family.</text>
</comment>
<evidence type="ECO:0000256" key="6">
    <source>
        <dbReference type="ARBA" id="ARBA00023157"/>
    </source>
</evidence>
<evidence type="ECO:0000313" key="9">
    <source>
        <dbReference type="EMBL" id="PRP88929.1"/>
    </source>
</evidence>
<dbReference type="PANTHER" id="PTHR11960:SF8">
    <property type="entry name" value="EUKARYOTIC TRANSLATION INITIATION FACTOR 4E1-RELATED"/>
    <property type="match status" value="1"/>
</dbReference>
<dbReference type="InterPro" id="IPR001040">
    <property type="entry name" value="TIF_eIF_4E"/>
</dbReference>
<dbReference type="STRING" id="1890364.A0A2P6NYB0"/>
<reference evidence="9 10" key="1">
    <citation type="journal article" date="2018" name="Genome Biol. Evol.">
        <title>Multiple Roots of Fruiting Body Formation in Amoebozoa.</title>
        <authorList>
            <person name="Hillmann F."/>
            <person name="Forbes G."/>
            <person name="Novohradska S."/>
            <person name="Ferling I."/>
            <person name="Riege K."/>
            <person name="Groth M."/>
            <person name="Westermann M."/>
            <person name="Marz M."/>
            <person name="Spaller T."/>
            <person name="Winckler T."/>
            <person name="Schaap P."/>
            <person name="Glockner G."/>
        </authorList>
    </citation>
    <scope>NUCLEOTIDE SEQUENCE [LARGE SCALE GENOMIC DNA]</scope>
    <source>
        <strain evidence="9 10">Jena</strain>
    </source>
</reference>
<dbReference type="PANTHER" id="PTHR11960">
    <property type="entry name" value="EUKARYOTIC TRANSLATION INITIATION FACTOR 4E RELATED"/>
    <property type="match status" value="1"/>
</dbReference>
<keyword evidence="4 8" id="KW-0694">RNA-binding</keyword>
<dbReference type="AlphaFoldDB" id="A0A2P6NYB0"/>
<protein>
    <recommendedName>
        <fullName evidence="7">mRNA cap-binding protein</fullName>
    </recommendedName>
</protein>
<dbReference type="GO" id="GO:0000340">
    <property type="term" value="F:RNA 7-methylguanosine cap binding"/>
    <property type="evidence" value="ECO:0007669"/>
    <property type="project" value="TreeGrafter"/>
</dbReference>
<organism evidence="9 10">
    <name type="scientific">Planoprotostelium fungivorum</name>
    <dbReference type="NCBI Taxonomy" id="1890364"/>
    <lineage>
        <taxon>Eukaryota</taxon>
        <taxon>Amoebozoa</taxon>
        <taxon>Evosea</taxon>
        <taxon>Variosea</taxon>
        <taxon>Cavosteliida</taxon>
        <taxon>Cavosteliaceae</taxon>
        <taxon>Planoprotostelium</taxon>
    </lineage>
</organism>
<keyword evidence="6" id="KW-1015">Disulfide bond</keyword>
<dbReference type="FunCoup" id="A0A2P6NYB0">
    <property type="interactions" value="466"/>
</dbReference>
<name>A0A2P6NYB0_9EUKA</name>
<gene>
    <name evidence="9" type="ORF">PROFUN_00397</name>
</gene>
<dbReference type="Gene3D" id="3.30.760.10">
    <property type="entry name" value="RNA Cap, Translation Initiation Factor Eif4e"/>
    <property type="match status" value="1"/>
</dbReference>
<evidence type="ECO:0000256" key="3">
    <source>
        <dbReference type="ARBA" id="ARBA00022845"/>
    </source>
</evidence>
<dbReference type="EMBL" id="MDYQ01000007">
    <property type="protein sequence ID" value="PRP88929.1"/>
    <property type="molecule type" value="Genomic_DNA"/>
</dbReference>
<sequence>MAEDQTEVESKLEELTLKEESDVGSVGNEEATDLLIKHPLQNRWTLWYDNPGKKITSQQWQDSLKKIVTFDTVEDFWGIFNNIRPASKLTLGSNYHLFKEGVEPKWEHPDNFKGGKWIVTIKGRGSMLDQQWLWLLLGVIGESFEEENEICGCVVSLRKSQDRITLWTRNAYNEAVQRRIGYRLKRLLEIPDNITVGYQIHSDSMKRHSSFNNRNRYEV</sequence>
<keyword evidence="10" id="KW-1185">Reference proteome</keyword>
<dbReference type="SUPFAM" id="SSF55418">
    <property type="entry name" value="eIF4e-like"/>
    <property type="match status" value="1"/>
</dbReference>
<evidence type="ECO:0000256" key="5">
    <source>
        <dbReference type="ARBA" id="ARBA00022917"/>
    </source>
</evidence>
<dbReference type="Pfam" id="PF01652">
    <property type="entry name" value="IF4E"/>
    <property type="match status" value="1"/>
</dbReference>
<proteinExistence type="inferred from homology"/>
<comment type="caution">
    <text evidence="9">The sequence shown here is derived from an EMBL/GenBank/DDBJ whole genome shotgun (WGS) entry which is preliminary data.</text>
</comment>
<keyword evidence="3" id="KW-0810">Translation regulation</keyword>
<dbReference type="FunFam" id="3.30.760.10:FF:000003">
    <property type="entry name" value="Eukaryotic translation initiation factor 4E"/>
    <property type="match status" value="1"/>
</dbReference>
<dbReference type="InterPro" id="IPR023398">
    <property type="entry name" value="TIF_eIF4e-like"/>
</dbReference>
<evidence type="ECO:0000256" key="7">
    <source>
        <dbReference type="ARBA" id="ARBA00030245"/>
    </source>
</evidence>
<dbReference type="GO" id="GO:0006417">
    <property type="term" value="P:regulation of translation"/>
    <property type="evidence" value="ECO:0007669"/>
    <property type="project" value="UniProtKB-KW"/>
</dbReference>
<evidence type="ECO:0000256" key="8">
    <source>
        <dbReference type="RuleBase" id="RU004374"/>
    </source>
</evidence>